<sequence>MKTIQKKWINLSILYAILGLASGVFYREFTKWNGFTGISSLRVMHVHYIVLGALMFLLLITLEQSFGFSSQKRSGLVLALYQIGLNWTELLFLVRGICTVKAMNLSSAANAAISGIAGIGHILLAIGLVWLLFLIKKSIAKA</sequence>
<protein>
    <submittedName>
        <fullName evidence="1">DUF2871 domain-containing protein</fullName>
    </submittedName>
</protein>
<dbReference type="Proteomes" id="UP000308836">
    <property type="component" value="Unassembled WGS sequence"/>
</dbReference>
<reference evidence="1" key="1">
    <citation type="submission" date="2019-04" db="EMBL/GenBank/DDBJ databases">
        <title>Microbes associate with the intestines of laboratory mice.</title>
        <authorList>
            <person name="Navarre W."/>
            <person name="Wong E."/>
            <person name="Huang K."/>
            <person name="Tropini C."/>
            <person name="Ng K."/>
            <person name="Yu B."/>
        </authorList>
    </citation>
    <scope>NUCLEOTIDE SEQUENCE</scope>
    <source>
        <strain evidence="1">NM09_H32</strain>
    </source>
</reference>
<evidence type="ECO:0000313" key="1">
    <source>
        <dbReference type="EMBL" id="TGY65284.1"/>
    </source>
</evidence>
<name>A0AC61R5K9_9FIRM</name>
<evidence type="ECO:0000313" key="2">
    <source>
        <dbReference type="Proteomes" id="UP000308836"/>
    </source>
</evidence>
<keyword evidence="2" id="KW-1185">Reference proteome</keyword>
<accession>A0AC61R5K9</accession>
<dbReference type="EMBL" id="SRYG01000020">
    <property type="protein sequence ID" value="TGY65284.1"/>
    <property type="molecule type" value="Genomic_DNA"/>
</dbReference>
<proteinExistence type="predicted"/>
<gene>
    <name evidence="1" type="ORF">E5336_09685</name>
</gene>
<organism evidence="1 2">
    <name type="scientific">Dubosiella muris</name>
    <dbReference type="NCBI Taxonomy" id="3038133"/>
    <lineage>
        <taxon>Bacteria</taxon>
        <taxon>Bacillati</taxon>
        <taxon>Bacillota</taxon>
        <taxon>Erysipelotrichia</taxon>
        <taxon>Erysipelotrichales</taxon>
        <taxon>Erysipelotrichaceae</taxon>
        <taxon>Dubosiella</taxon>
    </lineage>
</organism>
<comment type="caution">
    <text evidence="1">The sequence shown here is derived from an EMBL/GenBank/DDBJ whole genome shotgun (WGS) entry which is preliminary data.</text>
</comment>